<evidence type="ECO:0000313" key="9">
    <source>
        <dbReference type="EnsemblMetazoa" id="ACUA025128-PA"/>
    </source>
</evidence>
<evidence type="ECO:0000313" key="10">
    <source>
        <dbReference type="Proteomes" id="UP000075883"/>
    </source>
</evidence>
<feature type="domain" description="GST N-terminal" evidence="7">
    <location>
        <begin position="179"/>
        <end position="232"/>
    </location>
</feature>
<sequence length="619" mass="70688">MDFYYLPGSAPCRAVQMTAAAVGVELNLKLTNLMAGEHMKPEFLKLNPQHTIPTLVDEDGFVLWESRAIQIYLVEKYCAHDETLAERLYPRDPRRRAVVHQRLFFDVSVLYQRFAEYYYPQIFGKKLAGDPDRLRSMEQALEFLNTFLEGERFVAGGDDPTIADFSILASIATFEAAGYDLQRYENIYRWYKRTSEIINPQHCIPTLVDNGFALWESRAICAYLAEKYGKDDKLYPKDPQKRAVVNQRLYFDMGTLYQRFADYYYPQIFAKQPANPENEQKMKDAVSFLNTFLDGHKYVAGESLTIADLTVLATVSTYDVAGFDLSKYPHVAAWYENIRKEAPGAAINQAGIEEFKKYFENDPQRRATINQRLYFDMGTLYQRFGDYYYPQIFEGAPANESNYAKIGEALTFLDTFLEGERYVAKGKAISLADISIYASLTTFEVAGYDFSAYGNINPQHCIPTLVDNGFSLWESRAIQIYLAEKYGKDDKLYPKDPQKRAVVNQRLYFDMGTLYQRFADYWYPQIFAKQPASAEKEEKMKEAVGFLNTFLEGQEYAAGNDLTIADLSLAASIATYEVAGFDFAPYPNVAAWLARCKANAPGYDLNQAGADDFKAKFLS</sequence>
<dbReference type="PANTHER" id="PTHR43969:SF9">
    <property type="entry name" value="GLUTATHIONE S TRANSFERASE D10, ISOFORM A-RELATED"/>
    <property type="match status" value="1"/>
</dbReference>
<dbReference type="InterPro" id="IPR036282">
    <property type="entry name" value="Glutathione-S-Trfase_C_sf"/>
</dbReference>
<reference evidence="10" key="1">
    <citation type="submission" date="2013-09" db="EMBL/GenBank/DDBJ databases">
        <title>The Genome Sequence of Anopheles culicifacies species A.</title>
        <authorList>
            <consortium name="The Broad Institute Genomics Platform"/>
            <person name="Neafsey D.E."/>
            <person name="Besansky N."/>
            <person name="Howell P."/>
            <person name="Walton C."/>
            <person name="Young S.K."/>
            <person name="Zeng Q."/>
            <person name="Gargeya S."/>
            <person name="Fitzgerald M."/>
            <person name="Haas B."/>
            <person name="Abouelleil A."/>
            <person name="Allen A.W."/>
            <person name="Alvarado L."/>
            <person name="Arachchi H.M."/>
            <person name="Berlin A.M."/>
            <person name="Chapman S.B."/>
            <person name="Gainer-Dewar J."/>
            <person name="Goldberg J."/>
            <person name="Griggs A."/>
            <person name="Gujja S."/>
            <person name="Hansen M."/>
            <person name="Howarth C."/>
            <person name="Imamovic A."/>
            <person name="Ireland A."/>
            <person name="Larimer J."/>
            <person name="McCowan C."/>
            <person name="Murphy C."/>
            <person name="Pearson M."/>
            <person name="Poon T.W."/>
            <person name="Priest M."/>
            <person name="Roberts A."/>
            <person name="Saif S."/>
            <person name="Shea T."/>
            <person name="Sisk P."/>
            <person name="Sykes S."/>
            <person name="Wortman J."/>
            <person name="Nusbaum C."/>
            <person name="Birren B."/>
        </authorList>
    </citation>
    <scope>NUCLEOTIDE SEQUENCE [LARGE SCALE GENOMIC DNA]</scope>
    <source>
        <strain evidence="10">A-37</strain>
    </source>
</reference>
<dbReference type="EC" id="2.5.1.18" evidence="3"/>
<dbReference type="PROSITE" id="PS50404">
    <property type="entry name" value="GST_NTER"/>
    <property type="match status" value="3"/>
</dbReference>
<dbReference type="PROSITE" id="PS50405">
    <property type="entry name" value="GST_CTER"/>
    <property type="match status" value="4"/>
</dbReference>
<comment type="similarity">
    <text evidence="1">Belongs to the GST superfamily. Theta family.</text>
</comment>
<accession>A0A182MSE4</accession>
<dbReference type="FunFam" id="3.40.30.10:FF:000034">
    <property type="entry name" value="glutathione S-transferase 1"/>
    <property type="match status" value="1"/>
</dbReference>
<dbReference type="Pfam" id="PF02798">
    <property type="entry name" value="GST_N"/>
    <property type="match status" value="2"/>
</dbReference>
<feature type="domain" description="GST C-terminal" evidence="8">
    <location>
        <begin position="92"/>
        <end position="212"/>
    </location>
</feature>
<dbReference type="EMBL" id="AXCM01003749">
    <property type="status" value="NOT_ANNOTATED_CDS"/>
    <property type="molecule type" value="Genomic_DNA"/>
</dbReference>
<dbReference type="InterPro" id="IPR036249">
    <property type="entry name" value="Thioredoxin-like_sf"/>
</dbReference>
<dbReference type="CDD" id="cd03177">
    <property type="entry name" value="GST_C_Delta_Epsilon"/>
    <property type="match status" value="4"/>
</dbReference>
<dbReference type="EnsemblMetazoa" id="ACUA025128-RA">
    <property type="protein sequence ID" value="ACUA025128-PA"/>
    <property type="gene ID" value="ACUA025128"/>
</dbReference>
<comment type="subunit">
    <text evidence="2">Homodimer.</text>
</comment>
<proteinExistence type="inferred from homology"/>
<dbReference type="Proteomes" id="UP000075883">
    <property type="component" value="Unassembled WGS sequence"/>
</dbReference>
<dbReference type="CDD" id="cd03045">
    <property type="entry name" value="GST_N_Delta_Epsilon"/>
    <property type="match status" value="1"/>
</dbReference>
<keyword evidence="4" id="KW-0808">Transferase</keyword>
<dbReference type="VEuPathDB" id="VectorBase:ACUA025128"/>
<keyword evidence="10" id="KW-1185">Reference proteome</keyword>
<evidence type="ECO:0000256" key="5">
    <source>
        <dbReference type="ARBA" id="ARBA00041523"/>
    </source>
</evidence>
<feature type="domain" description="GST N-terminal" evidence="7">
    <location>
        <begin position="1"/>
        <end position="81"/>
    </location>
</feature>
<feature type="domain" description="GST C-terminal" evidence="8">
    <location>
        <begin position="362"/>
        <end position="498"/>
    </location>
</feature>
<evidence type="ECO:0000256" key="1">
    <source>
        <dbReference type="ARBA" id="ARBA00009899"/>
    </source>
</evidence>
<dbReference type="AlphaFoldDB" id="A0A182MSE4"/>
<evidence type="ECO:0000256" key="4">
    <source>
        <dbReference type="ARBA" id="ARBA00022679"/>
    </source>
</evidence>
<evidence type="ECO:0000259" key="7">
    <source>
        <dbReference type="PROSITE" id="PS50404"/>
    </source>
</evidence>
<dbReference type="Gene3D" id="3.40.30.10">
    <property type="entry name" value="Glutaredoxin"/>
    <property type="match status" value="1"/>
</dbReference>
<dbReference type="Pfam" id="PF00043">
    <property type="entry name" value="GST_C"/>
    <property type="match status" value="2"/>
</dbReference>
<evidence type="ECO:0000256" key="6">
    <source>
        <dbReference type="ARBA" id="ARBA00047960"/>
    </source>
</evidence>
<dbReference type="InterPro" id="IPR040079">
    <property type="entry name" value="Glutathione_S-Trfase"/>
</dbReference>
<dbReference type="SUPFAM" id="SSF47616">
    <property type="entry name" value="GST C-terminal domain-like"/>
    <property type="match status" value="4"/>
</dbReference>
<comment type="catalytic activity">
    <reaction evidence="6">
        <text>RX + glutathione = an S-substituted glutathione + a halide anion + H(+)</text>
        <dbReference type="Rhea" id="RHEA:16437"/>
        <dbReference type="ChEBI" id="CHEBI:15378"/>
        <dbReference type="ChEBI" id="CHEBI:16042"/>
        <dbReference type="ChEBI" id="CHEBI:17792"/>
        <dbReference type="ChEBI" id="CHEBI:57925"/>
        <dbReference type="ChEBI" id="CHEBI:90779"/>
        <dbReference type="EC" id="2.5.1.18"/>
    </reaction>
</comment>
<protein>
    <recommendedName>
        <fullName evidence="3">glutathione transferase</fullName>
        <ecNumber evidence="3">2.5.1.18</ecNumber>
    </recommendedName>
    <alternativeName>
        <fullName evidence="5">GST class-theta</fullName>
    </alternativeName>
</protein>
<dbReference type="SUPFAM" id="SSF52833">
    <property type="entry name" value="Thioredoxin-like"/>
    <property type="match status" value="3"/>
</dbReference>
<dbReference type="Pfam" id="PF13409">
    <property type="entry name" value="GST_N_2"/>
    <property type="match status" value="1"/>
</dbReference>
<dbReference type="SFLD" id="SFLDG00358">
    <property type="entry name" value="Main_(cytGST)"/>
    <property type="match status" value="3"/>
</dbReference>
<feature type="domain" description="GST N-terminal" evidence="7">
    <location>
        <begin position="404"/>
        <end position="490"/>
    </location>
</feature>
<dbReference type="STRING" id="139723.A0A182MSE4"/>
<dbReference type="InterPro" id="IPR010987">
    <property type="entry name" value="Glutathione-S-Trfase_C-like"/>
</dbReference>
<dbReference type="SFLD" id="SFLDS00019">
    <property type="entry name" value="Glutathione_Transferase_(cytos"/>
    <property type="match status" value="3"/>
</dbReference>
<dbReference type="SFLD" id="SFLDG01153">
    <property type="entry name" value="Main.4:_Theta-like"/>
    <property type="match status" value="1"/>
</dbReference>
<dbReference type="Pfam" id="PF13410">
    <property type="entry name" value="GST_C_2"/>
    <property type="match status" value="1"/>
</dbReference>
<reference evidence="9" key="2">
    <citation type="submission" date="2020-05" db="UniProtKB">
        <authorList>
            <consortium name="EnsemblMetazoa"/>
        </authorList>
    </citation>
    <scope>IDENTIFICATION</scope>
    <source>
        <strain evidence="9">A-37</strain>
    </source>
</reference>
<dbReference type="GO" id="GO:0004364">
    <property type="term" value="F:glutathione transferase activity"/>
    <property type="evidence" value="ECO:0007669"/>
    <property type="project" value="UniProtKB-EC"/>
</dbReference>
<evidence type="ECO:0000256" key="2">
    <source>
        <dbReference type="ARBA" id="ARBA00011738"/>
    </source>
</evidence>
<dbReference type="GO" id="GO:0006749">
    <property type="term" value="P:glutathione metabolic process"/>
    <property type="evidence" value="ECO:0007669"/>
    <property type="project" value="TreeGrafter"/>
</dbReference>
<dbReference type="PANTHER" id="PTHR43969">
    <property type="entry name" value="GLUTATHIONE S TRANSFERASE D10, ISOFORM A-RELATED"/>
    <property type="match status" value="1"/>
</dbReference>
<dbReference type="FunFam" id="1.20.1050.10:FF:000007">
    <property type="entry name" value="Glutathione S-transferase 1-1"/>
    <property type="match status" value="4"/>
</dbReference>
<organism evidence="9 10">
    <name type="scientific">Anopheles culicifacies</name>
    <dbReference type="NCBI Taxonomy" id="139723"/>
    <lineage>
        <taxon>Eukaryota</taxon>
        <taxon>Metazoa</taxon>
        <taxon>Ecdysozoa</taxon>
        <taxon>Arthropoda</taxon>
        <taxon>Hexapoda</taxon>
        <taxon>Insecta</taxon>
        <taxon>Pterygota</taxon>
        <taxon>Neoptera</taxon>
        <taxon>Endopterygota</taxon>
        <taxon>Diptera</taxon>
        <taxon>Nematocera</taxon>
        <taxon>Culicoidea</taxon>
        <taxon>Culicidae</taxon>
        <taxon>Anophelinae</taxon>
        <taxon>Anopheles</taxon>
        <taxon>culicifacies species complex</taxon>
    </lineage>
</organism>
<dbReference type="InterPro" id="IPR004045">
    <property type="entry name" value="Glutathione_S-Trfase_N"/>
</dbReference>
<evidence type="ECO:0000259" key="8">
    <source>
        <dbReference type="PROSITE" id="PS50405"/>
    </source>
</evidence>
<evidence type="ECO:0000256" key="3">
    <source>
        <dbReference type="ARBA" id="ARBA00012452"/>
    </source>
</evidence>
<feature type="domain" description="GST C-terminal" evidence="8">
    <location>
        <begin position="238"/>
        <end position="359"/>
    </location>
</feature>
<feature type="domain" description="GST C-terminal" evidence="8">
    <location>
        <begin position="496"/>
        <end position="617"/>
    </location>
</feature>
<dbReference type="InterPro" id="IPR004046">
    <property type="entry name" value="GST_C"/>
</dbReference>
<dbReference type="Gene3D" id="1.20.1050.10">
    <property type="match status" value="4"/>
</dbReference>
<name>A0A182MSE4_9DIPT</name>